<protein>
    <submittedName>
        <fullName evidence="1">RCG43388</fullName>
    </submittedName>
</protein>
<organism evidence="1 2">
    <name type="scientific">Rattus norvegicus</name>
    <name type="common">Rat</name>
    <dbReference type="NCBI Taxonomy" id="10116"/>
    <lineage>
        <taxon>Eukaryota</taxon>
        <taxon>Metazoa</taxon>
        <taxon>Chordata</taxon>
        <taxon>Craniata</taxon>
        <taxon>Vertebrata</taxon>
        <taxon>Euteleostomi</taxon>
        <taxon>Mammalia</taxon>
        <taxon>Eutheria</taxon>
        <taxon>Euarchontoglires</taxon>
        <taxon>Glires</taxon>
        <taxon>Rodentia</taxon>
        <taxon>Myomorpha</taxon>
        <taxon>Muroidea</taxon>
        <taxon>Muridae</taxon>
        <taxon>Murinae</taxon>
        <taxon>Rattus</taxon>
    </lineage>
</organism>
<name>A6IVW5_RAT</name>
<evidence type="ECO:0000313" key="2">
    <source>
        <dbReference type="Proteomes" id="UP000234681"/>
    </source>
</evidence>
<accession>A6IVW5</accession>
<gene>
    <name evidence="1" type="ORF">rCG_43388</name>
</gene>
<dbReference type="Proteomes" id="UP000234681">
    <property type="component" value="Chromosome 16"/>
</dbReference>
<evidence type="ECO:0000313" key="1">
    <source>
        <dbReference type="EMBL" id="EDM09107.1"/>
    </source>
</evidence>
<sequence>MYSMLNTQIKYLKLVERISCVLYRHITSYSLMS</sequence>
<proteinExistence type="predicted"/>
<reference evidence="1 2" key="1">
    <citation type="submission" date="2005-09" db="EMBL/GenBank/DDBJ databases">
        <authorList>
            <person name="Mural R.J."/>
            <person name="Li P.W."/>
            <person name="Adams M.D."/>
            <person name="Amanatides P.G."/>
            <person name="Baden-Tillson H."/>
            <person name="Barnstead M."/>
            <person name="Chin S.H."/>
            <person name="Dew I."/>
            <person name="Evans C.A."/>
            <person name="Ferriera S."/>
            <person name="Flanigan M."/>
            <person name="Fosler C."/>
            <person name="Glodek A."/>
            <person name="Gu Z."/>
            <person name="Holt R.A."/>
            <person name="Jennings D."/>
            <person name="Kraft C.L."/>
            <person name="Lu F."/>
            <person name="Nguyen T."/>
            <person name="Nusskern D.R."/>
            <person name="Pfannkoch C.M."/>
            <person name="Sitter C."/>
            <person name="Sutton G.G."/>
            <person name="Venter J.C."/>
            <person name="Wang Z."/>
            <person name="Woodage T."/>
            <person name="Zheng X.H."/>
            <person name="Zhong F."/>
        </authorList>
    </citation>
    <scope>NUCLEOTIDE SEQUENCE [LARGE SCALE GENOMIC DNA]</scope>
    <source>
        <strain>BN</strain>
        <strain evidence="2">Sprague-Dawley</strain>
    </source>
</reference>
<dbReference type="EMBL" id="CH473970">
    <property type="protein sequence ID" value="EDM09107.1"/>
    <property type="molecule type" value="Genomic_DNA"/>
</dbReference>
<dbReference type="AlphaFoldDB" id="A6IVW5"/>